<gene>
    <name evidence="1" type="ORF">DERYTH_LOCUS13270</name>
</gene>
<dbReference type="EMBL" id="CAJVPY010009184">
    <property type="protein sequence ID" value="CAG8705723.1"/>
    <property type="molecule type" value="Genomic_DNA"/>
</dbReference>
<sequence>MSIDSSVSIISSSQDLTIAMSNNSQLLLDSHKSNQLLLEKMIEGGAPLSLVDAQKFKEFQQMAGQISAKIIL</sequence>
<evidence type="ECO:0000313" key="2">
    <source>
        <dbReference type="Proteomes" id="UP000789405"/>
    </source>
</evidence>
<protein>
    <submittedName>
        <fullName evidence="1">21211_t:CDS:1</fullName>
    </submittedName>
</protein>
<comment type="caution">
    <text evidence="1">The sequence shown here is derived from an EMBL/GenBank/DDBJ whole genome shotgun (WGS) entry which is preliminary data.</text>
</comment>
<proteinExistence type="predicted"/>
<accession>A0A9N9HU28</accession>
<dbReference type="OrthoDB" id="2389127at2759"/>
<organism evidence="1 2">
    <name type="scientific">Dentiscutata erythropus</name>
    <dbReference type="NCBI Taxonomy" id="1348616"/>
    <lineage>
        <taxon>Eukaryota</taxon>
        <taxon>Fungi</taxon>
        <taxon>Fungi incertae sedis</taxon>
        <taxon>Mucoromycota</taxon>
        <taxon>Glomeromycotina</taxon>
        <taxon>Glomeromycetes</taxon>
        <taxon>Diversisporales</taxon>
        <taxon>Gigasporaceae</taxon>
        <taxon>Dentiscutata</taxon>
    </lineage>
</organism>
<dbReference type="Proteomes" id="UP000789405">
    <property type="component" value="Unassembled WGS sequence"/>
</dbReference>
<dbReference type="AlphaFoldDB" id="A0A9N9HU28"/>
<keyword evidence="2" id="KW-1185">Reference proteome</keyword>
<reference evidence="1" key="1">
    <citation type="submission" date="2021-06" db="EMBL/GenBank/DDBJ databases">
        <authorList>
            <person name="Kallberg Y."/>
            <person name="Tangrot J."/>
            <person name="Rosling A."/>
        </authorList>
    </citation>
    <scope>NUCLEOTIDE SEQUENCE</scope>
    <source>
        <strain evidence="1">MA453B</strain>
    </source>
</reference>
<evidence type="ECO:0000313" key="1">
    <source>
        <dbReference type="EMBL" id="CAG8705723.1"/>
    </source>
</evidence>
<name>A0A9N9HU28_9GLOM</name>